<keyword evidence="1" id="KW-1133">Transmembrane helix</keyword>
<keyword evidence="1" id="KW-0472">Membrane</keyword>
<dbReference type="GeneID" id="20811256"/>
<proteinExistence type="predicted"/>
<sequence>MQFDVGKTSLGSGLAMGAVLGMFWMRVVIGFSYLEASFYLIFPLSLTVVVLTEERSLGSVVDALLCKVSSLVWMAMHADTPATVASHDDHDSDDHANLLPRPSDPLLDMHFKASNTSDLITSANSSLFNGLQDDLIDHPVDPTGGPVYLQDTATGFFLKYVDGKVKMTSSPDDSCLFEWVQGKTHHWGLLSTACTRFVGQNMLSQIVVSARKMQNWEAFRVLQNASLPPTSGQYGLSSSIYLVLCSARFGKGMWVSSRGRDDDKLVVGLAKQFPVALCLRYATSLDVFQSAALPCSPLSEAPRPSMGASPHDQDIPTSFHQAATRTSILHHQLLPSTVTTVAAFADAYDALLPAHTDHPWQVHALHGNVRSISYPTALSDAPPTLPPRSPANNVLVVHEFHHYECNVEATEVTFETKLTLGDTLVPSFSVELIYTLKQQQQSPPLSLPPSTISSSGRLSSSTAMMLDCHVGVHWAKPCMFEGYVHLSAVRAATAHARHLVAQLTNGPRTSSSWTSSFGALLVQELHQCFAAPSHVLVGLGGAFFEGPLTPVYSTTWPITPADFHARMLTDAAWFFRQRDPATVPAALDMSPWAPCAGGHIRVQRFMVAVAGRQELVEEYQTYATPEPNTLQIGRKITLPRTKPWTMDIRWDFELQDEMVSTVACAVAFHWALPRPARASDIEKHVIAVMLASIERFHVLITSQEEMENMPWPDQLTTPLVEALVG</sequence>
<dbReference type="AlphaFoldDB" id="W4GBZ2"/>
<feature type="transmembrane region" description="Helical" evidence="1">
    <location>
        <begin position="12"/>
        <end position="34"/>
    </location>
</feature>
<keyword evidence="1" id="KW-0812">Transmembrane</keyword>
<dbReference type="VEuPathDB" id="FungiDB:H257_09260"/>
<evidence type="ECO:0000313" key="2">
    <source>
        <dbReference type="EMBL" id="ETV76811.1"/>
    </source>
</evidence>
<gene>
    <name evidence="2" type="ORF">H257_09260</name>
</gene>
<dbReference type="OrthoDB" id="123915at2759"/>
<dbReference type="RefSeq" id="XP_009833724.1">
    <property type="nucleotide sequence ID" value="XM_009835422.1"/>
</dbReference>
<protein>
    <submittedName>
        <fullName evidence="2">Uncharacterized protein</fullName>
    </submittedName>
</protein>
<organism evidence="2">
    <name type="scientific">Aphanomyces astaci</name>
    <name type="common">Crayfish plague agent</name>
    <dbReference type="NCBI Taxonomy" id="112090"/>
    <lineage>
        <taxon>Eukaryota</taxon>
        <taxon>Sar</taxon>
        <taxon>Stramenopiles</taxon>
        <taxon>Oomycota</taxon>
        <taxon>Saprolegniomycetes</taxon>
        <taxon>Saprolegniales</taxon>
        <taxon>Verrucalvaceae</taxon>
        <taxon>Aphanomyces</taxon>
    </lineage>
</organism>
<evidence type="ECO:0000256" key="1">
    <source>
        <dbReference type="SAM" id="Phobius"/>
    </source>
</evidence>
<accession>W4GBZ2</accession>
<name>W4GBZ2_APHAT</name>
<dbReference type="EMBL" id="KI913135">
    <property type="protein sequence ID" value="ETV76811.1"/>
    <property type="molecule type" value="Genomic_DNA"/>
</dbReference>
<reference evidence="2" key="1">
    <citation type="submission" date="2013-12" db="EMBL/GenBank/DDBJ databases">
        <title>The Genome Sequence of Aphanomyces astaci APO3.</title>
        <authorList>
            <consortium name="The Broad Institute Genomics Platform"/>
            <person name="Russ C."/>
            <person name="Tyler B."/>
            <person name="van West P."/>
            <person name="Dieguez-Uribeondo J."/>
            <person name="Young S.K."/>
            <person name="Zeng Q."/>
            <person name="Gargeya S."/>
            <person name="Fitzgerald M."/>
            <person name="Abouelleil A."/>
            <person name="Alvarado L."/>
            <person name="Chapman S.B."/>
            <person name="Gainer-Dewar J."/>
            <person name="Goldberg J."/>
            <person name="Griggs A."/>
            <person name="Gujja S."/>
            <person name="Hansen M."/>
            <person name="Howarth C."/>
            <person name="Imamovic A."/>
            <person name="Ireland A."/>
            <person name="Larimer J."/>
            <person name="McCowan C."/>
            <person name="Murphy C."/>
            <person name="Pearson M."/>
            <person name="Poon T.W."/>
            <person name="Priest M."/>
            <person name="Roberts A."/>
            <person name="Saif S."/>
            <person name="Shea T."/>
            <person name="Sykes S."/>
            <person name="Wortman J."/>
            <person name="Nusbaum C."/>
            <person name="Birren B."/>
        </authorList>
    </citation>
    <scope>NUCLEOTIDE SEQUENCE [LARGE SCALE GENOMIC DNA]</scope>
    <source>
        <strain evidence="2">APO3</strain>
    </source>
</reference>